<evidence type="ECO:0008006" key="3">
    <source>
        <dbReference type="Google" id="ProtNLM"/>
    </source>
</evidence>
<evidence type="ECO:0000313" key="2">
    <source>
        <dbReference type="Proteomes" id="UP000245938"/>
    </source>
</evidence>
<gene>
    <name evidence="1" type="ORF">DEX24_16110</name>
</gene>
<organism evidence="1 2">
    <name type="scientific">Kurthia sibirica</name>
    <dbReference type="NCBI Taxonomy" id="202750"/>
    <lineage>
        <taxon>Bacteria</taxon>
        <taxon>Bacillati</taxon>
        <taxon>Bacillota</taxon>
        <taxon>Bacilli</taxon>
        <taxon>Bacillales</taxon>
        <taxon>Caryophanaceae</taxon>
        <taxon>Kurthia</taxon>
    </lineage>
</organism>
<protein>
    <recommendedName>
        <fullName evidence="3">YheE family protein</fullName>
    </recommendedName>
</protein>
<comment type="caution">
    <text evidence="1">The sequence shown here is derived from an EMBL/GenBank/DDBJ whole genome shotgun (WGS) entry which is preliminary data.</text>
</comment>
<dbReference type="EMBL" id="QFVR01000035">
    <property type="protein sequence ID" value="PWI23386.1"/>
    <property type="molecule type" value="Genomic_DNA"/>
</dbReference>
<dbReference type="Proteomes" id="UP000245938">
    <property type="component" value="Unassembled WGS sequence"/>
</dbReference>
<dbReference type="Pfam" id="PF17277">
    <property type="entry name" value="DUF5342"/>
    <property type="match status" value="1"/>
</dbReference>
<dbReference type="OrthoDB" id="2736244at2"/>
<name>A0A2U3AFQ8_9BACL</name>
<dbReference type="InterPro" id="IPR017263">
    <property type="entry name" value="UCP037692"/>
</dbReference>
<keyword evidence="2" id="KW-1185">Reference proteome</keyword>
<accession>A0A2U3AFQ8</accession>
<dbReference type="AlphaFoldDB" id="A0A2U3AFQ8"/>
<dbReference type="RefSeq" id="WP_109307408.1">
    <property type="nucleotide sequence ID" value="NZ_BJUF01000063.1"/>
</dbReference>
<evidence type="ECO:0000313" key="1">
    <source>
        <dbReference type="EMBL" id="PWI23386.1"/>
    </source>
</evidence>
<sequence length="67" mass="8029">MIQHFTYERLYAGELPGWRISFYYNRIKHDALYLGDGTIEMVHPLEAKLSSKVKQDLHELMVFHIYD</sequence>
<proteinExistence type="predicted"/>
<reference evidence="1 2" key="1">
    <citation type="submission" date="2018-05" db="EMBL/GenBank/DDBJ databases">
        <title>Kurthia sibirica genome sequence.</title>
        <authorList>
            <person name="Maclea K.S."/>
            <person name="Goen A.E."/>
        </authorList>
    </citation>
    <scope>NUCLEOTIDE SEQUENCE [LARGE SCALE GENOMIC DNA]</scope>
    <source>
        <strain evidence="1 2">ATCC 49154</strain>
    </source>
</reference>